<keyword evidence="2" id="KW-1185">Reference proteome</keyword>
<dbReference type="eggNOG" id="ENOG502ZD93">
    <property type="taxonomic scope" value="Bacteria"/>
</dbReference>
<reference evidence="1" key="2">
    <citation type="submission" date="2014-09" db="EMBL/GenBank/DDBJ databases">
        <title>Criblamydia sequanensis harbors a mega-plasmid encoding arsenite resistance.</title>
        <authorList>
            <person name="Bertelli C."/>
            <person name="Goesmann A."/>
            <person name="Greub G."/>
        </authorList>
    </citation>
    <scope>NUCLEOTIDE SEQUENCE [LARGE SCALE GENOMIC DNA]</scope>
    <source>
        <strain evidence="1">CRIB-18</strain>
    </source>
</reference>
<accession>A0A090D084</accession>
<name>A0A090D084_9BACT</name>
<reference evidence="1" key="1">
    <citation type="submission" date="2013-12" db="EMBL/GenBank/DDBJ databases">
        <authorList>
            <person name="Linke B."/>
        </authorList>
    </citation>
    <scope>NUCLEOTIDE SEQUENCE [LARGE SCALE GENOMIC DNA]</scope>
    <source>
        <strain evidence="1">CRIB-18</strain>
    </source>
</reference>
<comment type="caution">
    <text evidence="1">The sequence shown here is derived from an EMBL/GenBank/DDBJ whole genome shotgun (WGS) entry which is preliminary data.</text>
</comment>
<gene>
    <name evidence="1" type="ORF">CSEC_0373</name>
</gene>
<evidence type="ECO:0000313" key="2">
    <source>
        <dbReference type="Proteomes" id="UP000031552"/>
    </source>
</evidence>
<organism evidence="1 2">
    <name type="scientific">Candidatus Criblamydia sequanensis CRIB-18</name>
    <dbReference type="NCBI Taxonomy" id="1437425"/>
    <lineage>
        <taxon>Bacteria</taxon>
        <taxon>Pseudomonadati</taxon>
        <taxon>Chlamydiota</taxon>
        <taxon>Chlamydiia</taxon>
        <taxon>Parachlamydiales</taxon>
        <taxon>Candidatus Criblamydiaceae</taxon>
        <taxon>Candidatus Criblamydia</taxon>
    </lineage>
</organism>
<dbReference type="STRING" id="1437425.CSEC_0373"/>
<protein>
    <submittedName>
        <fullName evidence="1">Uncharacterized protein</fullName>
    </submittedName>
</protein>
<sequence>MSINTTQILSQGLSLVTYNRDTILAPKDNQLNIFMGIGLWSLKDGLSQGLPIDVMQMLLSATMMRSQILEANRGKSSKIIVLIADSMAVREGADREKISKLVEIYKRSLRPILDLLNLTESSEVILSSELERCSQYQEALESVENSRIVKQLRVEDEAHYAYVRTQTAITHYMNKYEHAGIKVGWICAESSKKLMGRVSAQSLKQWDELKFDRWCEEICEDSTMQYLYAKAGLKQSGKEKNISVSEGCPYTAYSKDQRYIIRTQDKKDIKTICPIQKKVAAHWKGVAEVCSSLIQAHLVHCMLLPEDCIKKSNAIATVYNMLNHWANPPVLSPKIVCEELVSPLQSDFLSNYDPAIEDSYRPSIMLEMPEMAVVKSIDKPRTRPKCVLL</sequence>
<dbReference type="EMBL" id="CCEJ010000003">
    <property type="protein sequence ID" value="CDR33210.1"/>
    <property type="molecule type" value="Genomic_DNA"/>
</dbReference>
<evidence type="ECO:0000313" key="1">
    <source>
        <dbReference type="EMBL" id="CDR33210.1"/>
    </source>
</evidence>
<proteinExistence type="predicted"/>
<dbReference type="Proteomes" id="UP000031552">
    <property type="component" value="Unassembled WGS sequence"/>
</dbReference>
<dbReference type="RefSeq" id="WP_041016743.1">
    <property type="nucleotide sequence ID" value="NZ_CCEJ010000003.1"/>
</dbReference>
<dbReference type="AlphaFoldDB" id="A0A090D084"/>